<dbReference type="EMBL" id="FNAY01000007">
    <property type="protein sequence ID" value="SDF16905.1"/>
    <property type="molecule type" value="Genomic_DNA"/>
</dbReference>
<reference evidence="1 2" key="1">
    <citation type="submission" date="2016-10" db="EMBL/GenBank/DDBJ databases">
        <authorList>
            <person name="de Groot N.N."/>
        </authorList>
    </citation>
    <scope>NUCLEOTIDE SEQUENCE [LARGE SCALE GENOMIC DNA]</scope>
    <source>
        <strain evidence="2">DSM 938 / 37b4</strain>
    </source>
</reference>
<name>A0A1G7IWB5_RHOCA</name>
<protein>
    <submittedName>
        <fullName evidence="1">Uncharacterized protein</fullName>
    </submittedName>
</protein>
<dbReference type="Proteomes" id="UP000183812">
    <property type="component" value="Unassembled WGS sequence"/>
</dbReference>
<dbReference type="AlphaFoldDB" id="A0A1G7IWB5"/>
<proteinExistence type="predicted"/>
<evidence type="ECO:0000313" key="1">
    <source>
        <dbReference type="EMBL" id="SDF16905.1"/>
    </source>
</evidence>
<organism evidence="1 2">
    <name type="scientific">Rhodobacter capsulatus</name>
    <name type="common">Rhodopseudomonas capsulata</name>
    <dbReference type="NCBI Taxonomy" id="1061"/>
    <lineage>
        <taxon>Bacteria</taxon>
        <taxon>Pseudomonadati</taxon>
        <taxon>Pseudomonadota</taxon>
        <taxon>Alphaproteobacteria</taxon>
        <taxon>Rhodobacterales</taxon>
        <taxon>Rhodobacter group</taxon>
        <taxon>Rhodobacter</taxon>
    </lineage>
</organism>
<accession>A0A1G7IWB5</accession>
<sequence>MLASGFPVRTLFFLKRYEDGLAACEVLTELLLSVFCREEQALLW</sequence>
<gene>
    <name evidence="1" type="ORF">SAMN04244550_01810</name>
</gene>
<evidence type="ECO:0000313" key="2">
    <source>
        <dbReference type="Proteomes" id="UP000183812"/>
    </source>
</evidence>